<feature type="binding site" evidence="4">
    <location>
        <position position="111"/>
    </location>
    <ligand>
        <name>D-ribulose 5-phosphate</name>
        <dbReference type="ChEBI" id="CHEBI:58121"/>
    </ligand>
</feature>
<dbReference type="InterPro" id="IPR003500">
    <property type="entry name" value="RpiB_LacA_LacB"/>
</dbReference>
<dbReference type="EC" id="5.3.1.6" evidence="6"/>
<evidence type="ECO:0000256" key="3">
    <source>
        <dbReference type="PIRSR" id="PIRSR005384-1"/>
    </source>
</evidence>
<dbReference type="RefSeq" id="WP_076373863.1">
    <property type="nucleotide sequence ID" value="NZ_FTMG01000006.1"/>
</dbReference>
<dbReference type="GO" id="GO:0004751">
    <property type="term" value="F:ribose-5-phosphate isomerase activity"/>
    <property type="evidence" value="ECO:0007669"/>
    <property type="project" value="UniProtKB-EC"/>
</dbReference>
<feature type="active site" description="Proton acceptor" evidence="3">
    <location>
        <position position="67"/>
    </location>
</feature>
<evidence type="ECO:0000256" key="1">
    <source>
        <dbReference type="ARBA" id="ARBA00008754"/>
    </source>
</evidence>
<keyword evidence="7" id="KW-1185">Reference proteome</keyword>
<reference evidence="7 8" key="1">
    <citation type="submission" date="2020-08" db="EMBL/GenBank/DDBJ databases">
        <title>Genomic Encyclopedia of Type Strains, Phase IV (KMG-V): Genome sequencing to study the core and pangenomes of soil and plant-associated prokaryotes.</title>
        <authorList>
            <person name="Whitman W."/>
        </authorList>
    </citation>
    <scope>NUCLEOTIDE SEQUENCE [LARGE SCALE GENOMIC DNA]</scope>
    <source>
        <strain evidence="5 7">ANJLi2</strain>
        <strain evidence="6 8">MP601</strain>
    </source>
</reference>
<evidence type="ECO:0000313" key="8">
    <source>
        <dbReference type="Proteomes" id="UP000548326"/>
    </source>
</evidence>
<sequence length="144" mass="15261">MKEGLKIAIGADHAGFDYKQALLETVPAAELKDFGTYSNASADYPDFAHPVASAVESGEFDLGILVCGSANGVAITANKHQGIRAAICWTVELAELARKHNNANIVCIPARFISIDEAEKIVAAFLSTEFEGGRHATRVGKIAC</sequence>
<proteinExistence type="inferred from homology"/>
<feature type="binding site" evidence="4">
    <location>
        <position position="101"/>
    </location>
    <ligand>
        <name>D-ribulose 5-phosphate</name>
        <dbReference type="ChEBI" id="CHEBI:58121"/>
    </ligand>
</feature>
<dbReference type="NCBIfam" id="NF004051">
    <property type="entry name" value="PRK05571.1"/>
    <property type="match status" value="1"/>
</dbReference>
<dbReference type="STRING" id="354630.SAMN05421821_106145"/>
<dbReference type="PANTHER" id="PTHR30345:SF0">
    <property type="entry name" value="DNA DAMAGE-REPAIR_TOLERATION PROTEIN DRT102"/>
    <property type="match status" value="1"/>
</dbReference>
<accession>A0A1N6ZVI5</accession>
<dbReference type="InterPro" id="IPR036569">
    <property type="entry name" value="RpiB_LacA_LacB_sf"/>
</dbReference>
<comment type="caution">
    <text evidence="6">The sequence shown here is derived from an EMBL/GenBank/DDBJ whole genome shotgun (WGS) entry which is preliminary data.</text>
</comment>
<dbReference type="PANTHER" id="PTHR30345">
    <property type="entry name" value="RIBOSE-5-PHOSPHATE ISOMERASE B"/>
    <property type="match status" value="1"/>
</dbReference>
<protein>
    <submittedName>
        <fullName evidence="6">Ribose 5-phosphate isomerase B</fullName>
        <ecNumber evidence="6">5.3.1.6</ecNumber>
    </submittedName>
</protein>
<dbReference type="Proteomes" id="UP000548326">
    <property type="component" value="Unassembled WGS sequence"/>
</dbReference>
<dbReference type="EMBL" id="JACHCA010000006">
    <property type="protein sequence ID" value="MBB6128555.1"/>
    <property type="molecule type" value="Genomic_DNA"/>
</dbReference>
<dbReference type="Pfam" id="PF02502">
    <property type="entry name" value="LacAB_rpiB"/>
    <property type="match status" value="1"/>
</dbReference>
<dbReference type="GO" id="GO:0009052">
    <property type="term" value="P:pentose-phosphate shunt, non-oxidative branch"/>
    <property type="evidence" value="ECO:0007669"/>
    <property type="project" value="TreeGrafter"/>
</dbReference>
<evidence type="ECO:0000313" key="5">
    <source>
        <dbReference type="EMBL" id="MBB6110337.1"/>
    </source>
</evidence>
<evidence type="ECO:0000256" key="4">
    <source>
        <dbReference type="PIRSR" id="PIRSR005384-2"/>
    </source>
</evidence>
<evidence type="ECO:0000313" key="6">
    <source>
        <dbReference type="EMBL" id="MBB6128555.1"/>
    </source>
</evidence>
<gene>
    <name evidence="6" type="ORF">HDF22_002676</name>
    <name evidence="5" type="ORF">HDF23_003093</name>
</gene>
<evidence type="ECO:0000313" key="7">
    <source>
        <dbReference type="Proteomes" id="UP000541583"/>
    </source>
</evidence>
<feature type="binding site" evidence="4">
    <location>
        <position position="134"/>
    </location>
    <ligand>
        <name>D-ribulose 5-phosphate</name>
        <dbReference type="ChEBI" id="CHEBI:58121"/>
    </ligand>
</feature>
<dbReference type="Proteomes" id="UP000541583">
    <property type="component" value="Unassembled WGS sequence"/>
</dbReference>
<feature type="binding site" evidence="4">
    <location>
        <position position="138"/>
    </location>
    <ligand>
        <name>D-ribulose 5-phosphate</name>
        <dbReference type="ChEBI" id="CHEBI:58121"/>
    </ligand>
</feature>
<evidence type="ECO:0000256" key="2">
    <source>
        <dbReference type="ARBA" id="ARBA00023235"/>
    </source>
</evidence>
<name>A0A1N6ZVI5_9SPHI</name>
<dbReference type="PIRSF" id="PIRSF005384">
    <property type="entry name" value="RpiB_LacA_B"/>
    <property type="match status" value="1"/>
</dbReference>
<dbReference type="SUPFAM" id="SSF89623">
    <property type="entry name" value="Ribose/Galactose isomerase RpiB/AlsB"/>
    <property type="match status" value="1"/>
</dbReference>
<comment type="similarity">
    <text evidence="1">Belongs to the LacAB/RpiB family.</text>
</comment>
<dbReference type="Gene3D" id="3.40.1400.10">
    <property type="entry name" value="Sugar-phosphate isomerase, RpiB/LacA/LacB"/>
    <property type="match status" value="1"/>
</dbReference>
<dbReference type="EMBL" id="JACHCB010000007">
    <property type="protein sequence ID" value="MBB6110337.1"/>
    <property type="molecule type" value="Genomic_DNA"/>
</dbReference>
<dbReference type="GO" id="GO:0019316">
    <property type="term" value="P:D-allose catabolic process"/>
    <property type="evidence" value="ECO:0007669"/>
    <property type="project" value="TreeGrafter"/>
</dbReference>
<dbReference type="InterPro" id="IPR004785">
    <property type="entry name" value="RpiB"/>
</dbReference>
<organism evidence="6 8">
    <name type="scientific">Mucilaginibacter lappiensis</name>
    <dbReference type="NCBI Taxonomy" id="354630"/>
    <lineage>
        <taxon>Bacteria</taxon>
        <taxon>Pseudomonadati</taxon>
        <taxon>Bacteroidota</taxon>
        <taxon>Sphingobacteriia</taxon>
        <taxon>Sphingobacteriales</taxon>
        <taxon>Sphingobacteriaceae</taxon>
        <taxon>Mucilaginibacter</taxon>
    </lineage>
</organism>
<keyword evidence="2 6" id="KW-0413">Isomerase</keyword>
<dbReference type="NCBIfam" id="TIGR01120">
    <property type="entry name" value="rpiB"/>
    <property type="match status" value="1"/>
</dbReference>
<feature type="binding site" evidence="4">
    <location>
        <begin position="12"/>
        <end position="13"/>
    </location>
    <ligand>
        <name>D-ribulose 5-phosphate</name>
        <dbReference type="ChEBI" id="CHEBI:58121"/>
    </ligand>
</feature>
<dbReference type="AlphaFoldDB" id="A0A1N6ZVI5"/>
<dbReference type="NCBIfam" id="TIGR00689">
    <property type="entry name" value="rpiB_lacA_lacB"/>
    <property type="match status" value="1"/>
</dbReference>
<dbReference type="OrthoDB" id="1778624at2"/>
<feature type="active site" description="Proton donor" evidence="3">
    <location>
        <position position="100"/>
    </location>
</feature>
<feature type="binding site" evidence="4">
    <location>
        <begin position="68"/>
        <end position="72"/>
    </location>
    <ligand>
        <name>D-ribulose 5-phosphate</name>
        <dbReference type="ChEBI" id="CHEBI:58121"/>
    </ligand>
</feature>